<feature type="region of interest" description="Disordered" evidence="1">
    <location>
        <begin position="293"/>
        <end position="344"/>
    </location>
</feature>
<proteinExistence type="predicted"/>
<protein>
    <recommendedName>
        <fullName evidence="7">DUF4316 domain-containing protein</fullName>
    </recommendedName>
</protein>
<gene>
    <name evidence="5" type="ORF">PMF13cell1_00117</name>
</gene>
<accession>A0A4P6LR89</accession>
<feature type="domain" description="YodL-like" evidence="2">
    <location>
        <begin position="6"/>
        <end position="104"/>
    </location>
</feature>
<dbReference type="Pfam" id="PF18832">
    <property type="entry name" value="LPD18"/>
    <property type="match status" value="1"/>
</dbReference>
<dbReference type="AlphaFoldDB" id="A0A4P6LR89"/>
<reference evidence="5 6" key="1">
    <citation type="submission" date="2019-01" db="EMBL/GenBank/DDBJ databases">
        <title>PMF-metabolizing Aryl O-demethylase.</title>
        <authorList>
            <person name="Kim M."/>
        </authorList>
    </citation>
    <scope>NUCLEOTIDE SEQUENCE [LARGE SCALE GENOMIC DNA]</scope>
    <source>
        <strain evidence="5 6">PMF1</strain>
    </source>
</reference>
<dbReference type="RefSeq" id="WP_118635389.1">
    <property type="nucleotide sequence ID" value="NZ_CP035945.1"/>
</dbReference>
<evidence type="ECO:0000256" key="1">
    <source>
        <dbReference type="SAM" id="MobiDB-lite"/>
    </source>
</evidence>
<evidence type="ECO:0000313" key="5">
    <source>
        <dbReference type="EMBL" id="QBE94624.1"/>
    </source>
</evidence>
<evidence type="ECO:0000259" key="4">
    <source>
        <dbReference type="Pfam" id="PF18832"/>
    </source>
</evidence>
<dbReference type="InterPro" id="IPR041258">
    <property type="entry name" value="LPD18"/>
</dbReference>
<dbReference type="EMBL" id="CP035945">
    <property type="protein sequence ID" value="QBE94624.1"/>
    <property type="molecule type" value="Genomic_DNA"/>
</dbReference>
<organism evidence="5 6">
    <name type="scientific">Blautia producta</name>
    <dbReference type="NCBI Taxonomy" id="33035"/>
    <lineage>
        <taxon>Bacteria</taxon>
        <taxon>Bacillati</taxon>
        <taxon>Bacillota</taxon>
        <taxon>Clostridia</taxon>
        <taxon>Lachnospirales</taxon>
        <taxon>Lachnospiraceae</taxon>
        <taxon>Blautia</taxon>
    </lineage>
</organism>
<name>A0A4P6LR89_9FIRM</name>
<feature type="domain" description="DUF4316" evidence="3">
    <location>
        <begin position="275"/>
        <end position="317"/>
    </location>
</feature>
<dbReference type="KEGG" id="bpro:PMF13cell1_00117"/>
<feature type="compositionally biased region" description="Basic and acidic residues" evidence="1">
    <location>
        <begin position="300"/>
        <end position="344"/>
    </location>
</feature>
<feature type="domain" description="Large polyvalent protein-associated" evidence="4">
    <location>
        <begin position="112"/>
        <end position="184"/>
    </location>
</feature>
<dbReference type="Pfam" id="PF14191">
    <property type="entry name" value="YodL"/>
    <property type="match status" value="1"/>
</dbReference>
<dbReference type="Pfam" id="PF14195">
    <property type="entry name" value="DUF4316"/>
    <property type="match status" value="1"/>
</dbReference>
<dbReference type="Proteomes" id="UP000289794">
    <property type="component" value="Chromosome"/>
</dbReference>
<evidence type="ECO:0000313" key="6">
    <source>
        <dbReference type="Proteomes" id="UP000289794"/>
    </source>
</evidence>
<evidence type="ECO:0008006" key="7">
    <source>
        <dbReference type="Google" id="ProtNLM"/>
    </source>
</evidence>
<evidence type="ECO:0000259" key="2">
    <source>
        <dbReference type="Pfam" id="PF14191"/>
    </source>
</evidence>
<dbReference type="InterPro" id="IPR025465">
    <property type="entry name" value="DUF4316"/>
</dbReference>
<evidence type="ECO:0000259" key="3">
    <source>
        <dbReference type="Pfam" id="PF14195"/>
    </source>
</evidence>
<dbReference type="InterPro" id="IPR025923">
    <property type="entry name" value="YodL-like_dom"/>
</dbReference>
<sequence>MANNSYDIFQLKNDDSTRELRFEGLRRLAKMGAKVQRENYDLIYNAPLGEKDTLDSIYEKFNLYHPEDFRGHSLSVSDIVVFHKDGVDTAYYVDSFGFAEVPEFLLVQAMEKAISMESEQIAVAQHIGTWHPIEKQEIDGRLYFLLEHDTYGDEVASVIVDEKGILYAQEVYDGFSEEIVDLIRLQAAPLEVLPDPSVSAQDMEKYGYSFLGMVPMSAETAEQYYKQGSMMLYALHPDGTESVIGNEKQFQRHVELGGLFGVEKQDWMKYLENGEYLRAAEVSEEQNYNMIDGRNNNRVAKKEEKNTDEKPSLLGRLKEKQEQLSSGVKKDAPAQNKKSERDMQ</sequence>